<evidence type="ECO:0000256" key="5">
    <source>
        <dbReference type="SAM" id="MobiDB-lite"/>
    </source>
</evidence>
<protein>
    <recommendedName>
        <fullName evidence="7">CUE domain-containing protein</fullName>
    </recommendedName>
</protein>
<feature type="domain" description="CUE" evidence="7">
    <location>
        <begin position="314"/>
        <end position="356"/>
    </location>
</feature>
<evidence type="ECO:0000256" key="6">
    <source>
        <dbReference type="SAM" id="Phobius"/>
    </source>
</evidence>
<name>A0ABR3A9V9_9AGAR</name>
<keyword evidence="4 6" id="KW-0472">Membrane</keyword>
<feature type="transmembrane region" description="Helical" evidence="6">
    <location>
        <begin position="105"/>
        <end position="127"/>
    </location>
</feature>
<proteinExistence type="predicted"/>
<dbReference type="PROSITE" id="PS51140">
    <property type="entry name" value="CUE"/>
    <property type="match status" value="1"/>
</dbReference>
<feature type="transmembrane region" description="Helical" evidence="6">
    <location>
        <begin position="69"/>
        <end position="93"/>
    </location>
</feature>
<reference evidence="8 9" key="1">
    <citation type="submission" date="2024-05" db="EMBL/GenBank/DDBJ databases">
        <title>A draft genome resource for the thread blight pathogen Marasmius tenuissimus strain MS-2.</title>
        <authorList>
            <person name="Yulfo-Soto G.E."/>
            <person name="Baruah I.K."/>
            <person name="Amoako-Attah I."/>
            <person name="Bukari Y."/>
            <person name="Meinhardt L.W."/>
            <person name="Bailey B.A."/>
            <person name="Cohen S.P."/>
        </authorList>
    </citation>
    <scope>NUCLEOTIDE SEQUENCE [LARGE SCALE GENOMIC DNA]</scope>
    <source>
        <strain evidence="8 9">MS-2</strain>
    </source>
</reference>
<dbReference type="InterPro" id="IPR022764">
    <property type="entry name" value="Peptidase_S54_rhomboid_dom"/>
</dbReference>
<comment type="caution">
    <text evidence="8">The sequence shown here is derived from an EMBL/GenBank/DDBJ whole genome shotgun (WGS) entry which is preliminary data.</text>
</comment>
<evidence type="ECO:0000256" key="3">
    <source>
        <dbReference type="ARBA" id="ARBA00022989"/>
    </source>
</evidence>
<evidence type="ECO:0000313" key="8">
    <source>
        <dbReference type="EMBL" id="KAL0070129.1"/>
    </source>
</evidence>
<feature type="transmembrane region" description="Helical" evidence="6">
    <location>
        <begin position="171"/>
        <end position="198"/>
    </location>
</feature>
<dbReference type="PANTHER" id="PTHR43066">
    <property type="entry name" value="RHOMBOID-RELATED PROTEIN"/>
    <property type="match status" value="1"/>
</dbReference>
<accession>A0ABR3A9V9</accession>
<dbReference type="InterPro" id="IPR003892">
    <property type="entry name" value="CUE"/>
</dbReference>
<dbReference type="Proteomes" id="UP001437256">
    <property type="component" value="Unassembled WGS sequence"/>
</dbReference>
<evidence type="ECO:0000259" key="7">
    <source>
        <dbReference type="PROSITE" id="PS51140"/>
    </source>
</evidence>
<keyword evidence="3 6" id="KW-1133">Transmembrane helix</keyword>
<feature type="transmembrane region" description="Helical" evidence="6">
    <location>
        <begin position="27"/>
        <end position="48"/>
    </location>
</feature>
<evidence type="ECO:0000256" key="2">
    <source>
        <dbReference type="ARBA" id="ARBA00022692"/>
    </source>
</evidence>
<feature type="compositionally biased region" description="Polar residues" evidence="5">
    <location>
        <begin position="264"/>
        <end position="275"/>
    </location>
</feature>
<comment type="subcellular location">
    <subcellularLocation>
        <location evidence="1">Membrane</location>
        <topology evidence="1">Multi-pass membrane protein</topology>
    </subcellularLocation>
</comment>
<dbReference type="EMBL" id="JBBXMP010000008">
    <property type="protein sequence ID" value="KAL0070129.1"/>
    <property type="molecule type" value="Genomic_DNA"/>
</dbReference>
<dbReference type="InterPro" id="IPR035952">
    <property type="entry name" value="Rhomboid-like_sf"/>
</dbReference>
<keyword evidence="9" id="KW-1185">Reference proteome</keyword>
<feature type="region of interest" description="Disordered" evidence="5">
    <location>
        <begin position="264"/>
        <end position="284"/>
    </location>
</feature>
<evidence type="ECO:0000256" key="4">
    <source>
        <dbReference type="ARBA" id="ARBA00023136"/>
    </source>
</evidence>
<gene>
    <name evidence="8" type="ORF">AAF712_002616</name>
</gene>
<dbReference type="Pfam" id="PF01694">
    <property type="entry name" value="Rhomboid"/>
    <property type="match status" value="1"/>
</dbReference>
<sequence length="356" mass="39183">MSFENAPFSKGSNSIAIHSRSTLTDNFTYAGLATGLALTSIAVGLFDVKHYFHLQLVPHITRHHQYWRLFTRNLAFGSSGDLLLAESILFNVGVLVERHFGTWKFASFALVSTILSTLLEVVALFLFRRAGLTHLPAGPFALVFSLLYQYSRIIPTVYDFRVFGIPLSNKSFMYILAVQLLLSRLPGTAAVALIGILAGQIYRSDIVNLKTYRIAPSVTRMSKRFALPLIGTTRPPRRTNFAFPRPSRSRLSSLLQTDEVVTTARPTPTTGESPTSRLRAAARPSAEAGASVVREWVHGLTSRRDGASAGVRIPTEAEITHLTNMFPDISREAIVGALQRSPNPESAVETLLSSQR</sequence>
<dbReference type="SUPFAM" id="SSF144091">
    <property type="entry name" value="Rhomboid-like"/>
    <property type="match status" value="1"/>
</dbReference>
<keyword evidence="2 6" id="KW-0812">Transmembrane</keyword>
<dbReference type="Pfam" id="PF02845">
    <property type="entry name" value="CUE"/>
    <property type="match status" value="1"/>
</dbReference>
<organism evidence="8 9">
    <name type="scientific">Marasmius tenuissimus</name>
    <dbReference type="NCBI Taxonomy" id="585030"/>
    <lineage>
        <taxon>Eukaryota</taxon>
        <taxon>Fungi</taxon>
        <taxon>Dikarya</taxon>
        <taxon>Basidiomycota</taxon>
        <taxon>Agaricomycotina</taxon>
        <taxon>Agaricomycetes</taxon>
        <taxon>Agaricomycetidae</taxon>
        <taxon>Agaricales</taxon>
        <taxon>Marasmiineae</taxon>
        <taxon>Marasmiaceae</taxon>
        <taxon>Marasmius</taxon>
    </lineage>
</organism>
<evidence type="ECO:0000313" key="9">
    <source>
        <dbReference type="Proteomes" id="UP001437256"/>
    </source>
</evidence>
<dbReference type="PANTHER" id="PTHR43066:SF21">
    <property type="entry name" value="UBIQUITIN-ASSOCIATED DOMAIN-CONTAINING PROTEIN 2"/>
    <property type="match status" value="1"/>
</dbReference>
<evidence type="ECO:0000256" key="1">
    <source>
        <dbReference type="ARBA" id="ARBA00004141"/>
    </source>
</evidence>
<dbReference type="Gene3D" id="1.20.1540.10">
    <property type="entry name" value="Rhomboid-like"/>
    <property type="match status" value="1"/>
</dbReference>